<accession>T4V7V8</accession>
<proteinExistence type="predicted"/>
<dbReference type="Pfam" id="PF08761">
    <property type="entry name" value="dUTPase_2"/>
    <property type="match status" value="1"/>
</dbReference>
<gene>
    <name evidence="1" type="ORF">C672_3659</name>
</gene>
<dbReference type="InterPro" id="IPR014871">
    <property type="entry name" value="dUTPase/dCTP_pyrophosphatase"/>
</dbReference>
<dbReference type="CDD" id="cd11527">
    <property type="entry name" value="NTP-PPase_dUTPase"/>
    <property type="match status" value="1"/>
</dbReference>
<dbReference type="PATRIC" id="fig|1233171.3.peg.3525"/>
<dbReference type="InterPro" id="IPR016947">
    <property type="entry name" value="UCP030140"/>
</dbReference>
<dbReference type="EMBL" id="AVNC01000023">
    <property type="protein sequence ID" value="EQK39809.1"/>
    <property type="molecule type" value="Genomic_DNA"/>
</dbReference>
<dbReference type="PIRSF" id="PIRSF030140">
    <property type="entry name" value="UCP030140"/>
    <property type="match status" value="1"/>
</dbReference>
<dbReference type="Proteomes" id="UP000015688">
    <property type="component" value="Unassembled WGS sequence"/>
</dbReference>
<dbReference type="SUPFAM" id="SSF101386">
    <property type="entry name" value="all-alpha NTP pyrophosphatases"/>
    <property type="match status" value="1"/>
</dbReference>
<dbReference type="Gene3D" id="1.10.4010.10">
    <property type="entry name" value="Type II deoxyuridine triphosphatase"/>
    <property type="match status" value="1"/>
</dbReference>
<comment type="caution">
    <text evidence="1">The sequence shown here is derived from an EMBL/GenBank/DDBJ whole genome shotgun (WGS) entry which is preliminary data.</text>
</comment>
<name>T4V7V8_PARBF</name>
<organism evidence="1 2">
    <name type="scientific">Paraclostridium bifermentans ATCC 638 = DSM 14991</name>
    <dbReference type="NCBI Taxonomy" id="1233171"/>
    <lineage>
        <taxon>Bacteria</taxon>
        <taxon>Bacillati</taxon>
        <taxon>Bacillota</taxon>
        <taxon>Clostridia</taxon>
        <taxon>Peptostreptococcales</taxon>
        <taxon>Peptostreptococcaceae</taxon>
        <taxon>Paraclostridium</taxon>
    </lineage>
</organism>
<evidence type="ECO:0000313" key="1">
    <source>
        <dbReference type="EMBL" id="EQK39809.1"/>
    </source>
</evidence>
<reference evidence="1 2" key="1">
    <citation type="submission" date="2013-06" db="EMBL/GenBank/DDBJ databases">
        <authorList>
            <person name="Walk S."/>
            <person name="Aronoff D."/>
            <person name="Young V.Y."/>
            <person name="Marsh J."/>
            <person name="Harrison L."/>
            <person name="Daugherty S.C."/>
            <person name="Shefchek K.A."/>
            <person name="Hine E.E."/>
            <person name="Tallon L.J."/>
            <person name="Sadzewicz L.K."/>
            <person name="Rasko D.A."/>
        </authorList>
    </citation>
    <scope>NUCLEOTIDE SEQUENCE [LARGE SCALE GENOMIC DNA]</scope>
    <source>
        <strain evidence="1 2">ATCC 638</strain>
    </source>
</reference>
<dbReference type="AlphaFoldDB" id="T4V7V8"/>
<sequence length="165" mass="19615">MRELQLKQMKLDNFIYESNNILNVEGLLYDKLVALDVELGEFMNEIKSFKYWKKNKLIDKAKVIEEACDCLHFILSIANDLEINLSHALVVTSEQLKTNDINTVYRYIKATIWKDIYTDDNYESIRKLIPLLVIMLEELGFTYNDLLNEYDRKYEINIKRQVEGY</sequence>
<evidence type="ECO:0000313" key="2">
    <source>
        <dbReference type="Proteomes" id="UP000015688"/>
    </source>
</evidence>
<protein>
    <submittedName>
        <fullName evidence="1">dUTPase family protein</fullName>
    </submittedName>
</protein>